<protein>
    <submittedName>
        <fullName evidence="3">FecR domain-containing protein</fullName>
    </submittedName>
</protein>
<comment type="caution">
    <text evidence="3">The sequence shown here is derived from an EMBL/GenBank/DDBJ whole genome shotgun (WGS) entry which is preliminary data.</text>
</comment>
<dbReference type="InterPro" id="IPR013783">
    <property type="entry name" value="Ig-like_fold"/>
</dbReference>
<dbReference type="Pfam" id="PF04773">
    <property type="entry name" value="FecR"/>
    <property type="match status" value="1"/>
</dbReference>
<feature type="domain" description="FecR protein" evidence="2">
    <location>
        <begin position="115"/>
        <end position="217"/>
    </location>
</feature>
<gene>
    <name evidence="3" type="ORF">HRJ53_01240</name>
</gene>
<keyword evidence="4" id="KW-1185">Reference proteome</keyword>
<dbReference type="Proteomes" id="UP000567293">
    <property type="component" value="Unassembled WGS sequence"/>
</dbReference>
<reference evidence="3" key="1">
    <citation type="submission" date="2020-06" db="EMBL/GenBank/DDBJ databases">
        <title>Legume-microbial interactions unlock mineral nutrients during tropical forest succession.</title>
        <authorList>
            <person name="Epihov D.Z."/>
        </authorList>
    </citation>
    <scope>NUCLEOTIDE SEQUENCE [LARGE SCALE GENOMIC DNA]</scope>
    <source>
        <strain evidence="3">Pan2503</strain>
    </source>
</reference>
<accession>A0A7V8NLM8</accession>
<evidence type="ECO:0000313" key="4">
    <source>
        <dbReference type="Proteomes" id="UP000567293"/>
    </source>
</evidence>
<dbReference type="EMBL" id="JACDQQ010000126">
    <property type="protein sequence ID" value="MBA0083598.1"/>
    <property type="molecule type" value="Genomic_DNA"/>
</dbReference>
<organism evidence="3 4">
    <name type="scientific">Candidatus Acidiferrum panamense</name>
    <dbReference type="NCBI Taxonomy" id="2741543"/>
    <lineage>
        <taxon>Bacteria</taxon>
        <taxon>Pseudomonadati</taxon>
        <taxon>Acidobacteriota</taxon>
        <taxon>Terriglobia</taxon>
        <taxon>Candidatus Acidiferrales</taxon>
        <taxon>Candidatus Acidiferrum</taxon>
    </lineage>
</organism>
<name>A0A7V8NLM8_9BACT</name>
<feature type="transmembrane region" description="Helical" evidence="1">
    <location>
        <begin position="33"/>
        <end position="51"/>
    </location>
</feature>
<keyword evidence="1" id="KW-0812">Transmembrane</keyword>
<keyword evidence="1" id="KW-0472">Membrane</keyword>
<dbReference type="Gene3D" id="2.60.40.10">
    <property type="entry name" value="Immunoglobulins"/>
    <property type="match status" value="2"/>
</dbReference>
<evidence type="ECO:0000259" key="2">
    <source>
        <dbReference type="Pfam" id="PF04773"/>
    </source>
</evidence>
<dbReference type="AlphaFoldDB" id="A0A7V8NLM8"/>
<evidence type="ECO:0000313" key="3">
    <source>
        <dbReference type="EMBL" id="MBA0083598.1"/>
    </source>
</evidence>
<sequence>MPTPTSIDPRHAQHHQKVPRVEVYWTTVTYKTVILYSLVALGVVFGGMYLAKPELYSAVINKIHRTVGNADVDPVNADQKHAKFVNLDGRVQIKKFNSVQWVDATLSTALDKGDLVETGSDGDARISFADGTSYTIKPDTLITVEENSTESNRPTSVTVSIQTGAVDLATPYLRSPDSKAAVKSEDATTQLHSNSRAAVKFDPEKKESEVVVSSGTAQVQRGEEKIDLVQYEKATIPSTGAIQKSTVLKPPELVEPLNLAPIIAENPKTATVHFEWKPVPEAASYRLRVSATSMLTRNIVDKKNITGTSVDVTGLETGDYFWNVMATDAKKESSELGDIFRFSLVAQGKSQDMILEITGYQLHGRVAEIIGKTEPGAALIVNGQPVPNIAADGTFRHFTEPLEPGQHSIVVVGQNRRGGTGHAQVSIVVPK</sequence>
<dbReference type="PANTHER" id="PTHR38731">
    <property type="entry name" value="LIPL45-RELATED LIPOPROTEIN-RELATED"/>
    <property type="match status" value="1"/>
</dbReference>
<dbReference type="InterPro" id="IPR006860">
    <property type="entry name" value="FecR"/>
</dbReference>
<dbReference type="PANTHER" id="PTHR38731:SF1">
    <property type="entry name" value="FECR PROTEIN DOMAIN-CONTAINING PROTEIN"/>
    <property type="match status" value="1"/>
</dbReference>
<proteinExistence type="predicted"/>
<keyword evidence="1" id="KW-1133">Transmembrane helix</keyword>
<evidence type="ECO:0000256" key="1">
    <source>
        <dbReference type="SAM" id="Phobius"/>
    </source>
</evidence>